<feature type="non-terminal residue" evidence="1">
    <location>
        <position position="1"/>
    </location>
</feature>
<organism evidence="1">
    <name type="scientific">Loa loa</name>
    <name type="common">Eye worm</name>
    <name type="synonym">Filaria loa</name>
    <dbReference type="NCBI Taxonomy" id="7209"/>
    <lineage>
        <taxon>Eukaryota</taxon>
        <taxon>Metazoa</taxon>
        <taxon>Ecdysozoa</taxon>
        <taxon>Nematoda</taxon>
        <taxon>Chromadorea</taxon>
        <taxon>Rhabditida</taxon>
        <taxon>Spirurina</taxon>
        <taxon>Spiruromorpha</taxon>
        <taxon>Filarioidea</taxon>
        <taxon>Onchocercidae</taxon>
        <taxon>Loa</taxon>
    </lineage>
</organism>
<proteinExistence type="predicted"/>
<evidence type="ECO:0000313" key="1">
    <source>
        <dbReference type="EMBL" id="EFO12252.1"/>
    </source>
</evidence>
<dbReference type="RefSeq" id="XP_003151817.1">
    <property type="nucleotide sequence ID" value="XM_003151769.1"/>
</dbReference>
<sequence length="62" mass="7336">ELRNLLKNIRIEEVTRDKSVMINGNDGMELNSYEIIFFYLQTKLEYFTQLMGKYGNDRNGKA</sequence>
<accession>A0A1S0TEH6</accession>
<dbReference type="EMBL" id="JH717442">
    <property type="protein sequence ID" value="EFO12252.1"/>
    <property type="molecule type" value="Genomic_DNA"/>
</dbReference>
<reference evidence="1" key="1">
    <citation type="submission" date="2012-04" db="EMBL/GenBank/DDBJ databases">
        <title>The Genome Sequence of Loa loa.</title>
        <authorList>
            <consortium name="The Broad Institute Genome Sequencing Platform"/>
            <consortium name="Broad Institute Genome Sequencing Center for Infectious Disease"/>
            <person name="Nutman T.B."/>
            <person name="Fink D.L."/>
            <person name="Russ C."/>
            <person name="Young S."/>
            <person name="Zeng Q."/>
            <person name="Gargeya S."/>
            <person name="Alvarado L."/>
            <person name="Berlin A."/>
            <person name="Chapman S.B."/>
            <person name="Chen Z."/>
            <person name="Freedman E."/>
            <person name="Gellesch M."/>
            <person name="Goldberg J."/>
            <person name="Griggs A."/>
            <person name="Gujja S."/>
            <person name="Heilman E.R."/>
            <person name="Heiman D."/>
            <person name="Howarth C."/>
            <person name="Mehta T."/>
            <person name="Neiman D."/>
            <person name="Pearson M."/>
            <person name="Roberts A."/>
            <person name="Saif S."/>
            <person name="Shea T."/>
            <person name="Shenoy N."/>
            <person name="Sisk P."/>
            <person name="Stolte C."/>
            <person name="Sykes S."/>
            <person name="White J."/>
            <person name="Yandava C."/>
            <person name="Haas B."/>
            <person name="Henn M.R."/>
            <person name="Nusbaum C."/>
            <person name="Birren B."/>
        </authorList>
    </citation>
    <scope>NUCLEOTIDE SEQUENCE [LARGE SCALE GENOMIC DNA]</scope>
</reference>
<dbReference type="AlphaFoldDB" id="A0A1S0TEH6"/>
<gene>
    <name evidence="1" type="ORF">LOAG_16280</name>
</gene>
<dbReference type="KEGG" id="loa:LOAG_16280"/>
<dbReference type="CTD" id="9953781"/>
<dbReference type="InParanoid" id="A0A1S0TEH6"/>
<name>A0A1S0TEH6_LOALO</name>
<protein>
    <submittedName>
        <fullName evidence="1">Uncharacterized protein</fullName>
    </submittedName>
</protein>
<dbReference type="GeneID" id="9953781"/>